<reference evidence="2" key="1">
    <citation type="submission" date="2020-06" db="EMBL/GenBank/DDBJ databases">
        <title>Draft genome of Bugula neritina, a colonial animal packing powerful symbionts and potential medicines.</title>
        <authorList>
            <person name="Rayko M."/>
        </authorList>
    </citation>
    <scope>NUCLEOTIDE SEQUENCE [LARGE SCALE GENOMIC DNA]</scope>
    <source>
        <strain evidence="2">Kwan_BN1</strain>
    </source>
</reference>
<proteinExistence type="predicted"/>
<accession>A0A7J7IV00</accession>
<name>A0A7J7IV00_BUGNE</name>
<gene>
    <name evidence="2" type="ORF">EB796_024472</name>
</gene>
<evidence type="ECO:0000313" key="3">
    <source>
        <dbReference type="Proteomes" id="UP000593567"/>
    </source>
</evidence>
<dbReference type="Proteomes" id="UP000593567">
    <property type="component" value="Unassembled WGS sequence"/>
</dbReference>
<evidence type="ECO:0000313" key="2">
    <source>
        <dbReference type="EMBL" id="KAF6017231.1"/>
    </source>
</evidence>
<keyword evidence="1" id="KW-0732">Signal</keyword>
<keyword evidence="3" id="KW-1185">Reference proteome</keyword>
<organism evidence="2 3">
    <name type="scientific">Bugula neritina</name>
    <name type="common">Brown bryozoan</name>
    <name type="synonym">Sertularia neritina</name>
    <dbReference type="NCBI Taxonomy" id="10212"/>
    <lineage>
        <taxon>Eukaryota</taxon>
        <taxon>Metazoa</taxon>
        <taxon>Spiralia</taxon>
        <taxon>Lophotrochozoa</taxon>
        <taxon>Bryozoa</taxon>
        <taxon>Gymnolaemata</taxon>
        <taxon>Cheilostomatida</taxon>
        <taxon>Flustrina</taxon>
        <taxon>Buguloidea</taxon>
        <taxon>Bugulidae</taxon>
        <taxon>Bugula</taxon>
    </lineage>
</organism>
<protein>
    <submittedName>
        <fullName evidence="2">Uncharacterized protein</fullName>
    </submittedName>
</protein>
<sequence>MYILILALLFNYIYNIQSVPHIHIEFEPASTELSNSTAEPEAVLQNVNPAVILAISSNNTPSGNSASFFSTQLQILLTCTY</sequence>
<feature type="chain" id="PRO_5029823127" evidence="1">
    <location>
        <begin position="19"/>
        <end position="81"/>
    </location>
</feature>
<dbReference type="AlphaFoldDB" id="A0A7J7IV00"/>
<evidence type="ECO:0000256" key="1">
    <source>
        <dbReference type="SAM" id="SignalP"/>
    </source>
</evidence>
<comment type="caution">
    <text evidence="2">The sequence shown here is derived from an EMBL/GenBank/DDBJ whole genome shotgun (WGS) entry which is preliminary data.</text>
</comment>
<feature type="signal peptide" evidence="1">
    <location>
        <begin position="1"/>
        <end position="18"/>
    </location>
</feature>
<dbReference type="EMBL" id="VXIV02003421">
    <property type="protein sequence ID" value="KAF6017231.1"/>
    <property type="molecule type" value="Genomic_DNA"/>
</dbReference>